<sequence length="514" mass="55938">MAPAPPDRIPYREPQTMTDAGRTYGACDLVVVGGGINGTAIARAAALAGLDVLLVEGNDLGSGTSSASTKLVHGGLRYLEHGEFALVRESLRERAILLRTAPHLVEPLQFVLEPAPGGRPWPVLRAGLWIYDLLAIGGTLPRSRSLTVRDRAGRKRQALAYWDARVDDSRLVVLNALDAAERGARILVRTRVTAVDRTGNDWRVSLVDGSGLERTISSRFLINAAGPWAGTVHGQATHSDYAHQVRLVRGSHLILRRKPADDAARLLQMPDGRVVFVIPYQRDFLLVGTTDIPVARPDEREPDPREVAYLLAAANSHLGEAVTEADIVWRFGGIRALFDDGSRDASKISRDYHFEVDRDRGLLSVIGGKVTTARSLAEHALAVLGLPAGATRERPLPGGNIASFASLLDQVRARWPFLGAERSLRMARAYGSRIDAVLGKAKCAADLGADFGCGLSEREVRYLCDTEWACSADDILWRRTKLGLLFTQEQAGRLQSWVAGHMPARTPRQDETAA</sequence>
<evidence type="ECO:0000256" key="3">
    <source>
        <dbReference type="ARBA" id="ARBA00022630"/>
    </source>
</evidence>
<dbReference type="Gene3D" id="6.10.250.1890">
    <property type="match status" value="1"/>
</dbReference>
<dbReference type="InterPro" id="IPR031656">
    <property type="entry name" value="DAO_C"/>
</dbReference>
<proteinExistence type="inferred from homology"/>
<feature type="domain" description="FAD dependent oxidoreductase" evidence="6">
    <location>
        <begin position="28"/>
        <end position="373"/>
    </location>
</feature>
<evidence type="ECO:0000256" key="4">
    <source>
        <dbReference type="ARBA" id="ARBA00022827"/>
    </source>
</evidence>
<name>A0A916X6Z0_9SPHN</name>
<dbReference type="Gene3D" id="3.50.50.60">
    <property type="entry name" value="FAD/NAD(P)-binding domain"/>
    <property type="match status" value="1"/>
</dbReference>
<evidence type="ECO:0000256" key="2">
    <source>
        <dbReference type="ARBA" id="ARBA00007330"/>
    </source>
</evidence>
<dbReference type="GO" id="GO:0004368">
    <property type="term" value="F:glycerol-3-phosphate dehydrogenase (quinone) activity"/>
    <property type="evidence" value="ECO:0007669"/>
    <property type="project" value="InterPro"/>
</dbReference>
<evidence type="ECO:0000256" key="5">
    <source>
        <dbReference type="ARBA" id="ARBA00023002"/>
    </source>
</evidence>
<dbReference type="GO" id="GO:0046168">
    <property type="term" value="P:glycerol-3-phosphate catabolic process"/>
    <property type="evidence" value="ECO:0007669"/>
    <property type="project" value="TreeGrafter"/>
</dbReference>
<reference evidence="8" key="2">
    <citation type="submission" date="2020-09" db="EMBL/GenBank/DDBJ databases">
        <authorList>
            <person name="Sun Q."/>
            <person name="Zhou Y."/>
        </authorList>
    </citation>
    <scope>NUCLEOTIDE SEQUENCE</scope>
    <source>
        <strain evidence="8">CGMCC 1.15095</strain>
    </source>
</reference>
<keyword evidence="9" id="KW-1185">Reference proteome</keyword>
<dbReference type="Gene3D" id="1.10.8.870">
    <property type="entry name" value="Alpha-glycerophosphate oxidase, cap domain"/>
    <property type="match status" value="1"/>
</dbReference>
<keyword evidence="5" id="KW-0560">Oxidoreductase</keyword>
<organism evidence="8 9">
    <name type="scientific">Novosphingobium endophyticum</name>
    <dbReference type="NCBI Taxonomy" id="1955250"/>
    <lineage>
        <taxon>Bacteria</taxon>
        <taxon>Pseudomonadati</taxon>
        <taxon>Pseudomonadota</taxon>
        <taxon>Alphaproteobacteria</taxon>
        <taxon>Sphingomonadales</taxon>
        <taxon>Sphingomonadaceae</taxon>
        <taxon>Novosphingobium</taxon>
    </lineage>
</organism>
<dbReference type="InterPro" id="IPR038299">
    <property type="entry name" value="DAO_C_sf"/>
</dbReference>
<evidence type="ECO:0000259" key="7">
    <source>
        <dbReference type="Pfam" id="PF16901"/>
    </source>
</evidence>
<comment type="caution">
    <text evidence="8">The sequence shown here is derived from an EMBL/GenBank/DDBJ whole genome shotgun (WGS) entry which is preliminary data.</text>
</comment>
<dbReference type="SUPFAM" id="SSF51905">
    <property type="entry name" value="FAD/NAD(P)-binding domain"/>
    <property type="match status" value="1"/>
</dbReference>
<dbReference type="PRINTS" id="PR01001">
    <property type="entry name" value="FADG3PDH"/>
</dbReference>
<dbReference type="Proteomes" id="UP000608154">
    <property type="component" value="Unassembled WGS sequence"/>
</dbReference>
<accession>A0A916X6Z0</accession>
<dbReference type="InterPro" id="IPR006076">
    <property type="entry name" value="FAD-dep_OxRdtase"/>
</dbReference>
<feature type="domain" description="Alpha-glycerophosphate oxidase C-terminal" evidence="7">
    <location>
        <begin position="391"/>
        <end position="490"/>
    </location>
</feature>
<dbReference type="Pfam" id="PF16901">
    <property type="entry name" value="DAO_C"/>
    <property type="match status" value="1"/>
</dbReference>
<dbReference type="PANTHER" id="PTHR11985:SF15">
    <property type="entry name" value="GLYCEROL-3-PHOSPHATE DEHYDROGENASE, MITOCHONDRIAL"/>
    <property type="match status" value="1"/>
</dbReference>
<dbReference type="PANTHER" id="PTHR11985">
    <property type="entry name" value="GLYCEROL-3-PHOSPHATE DEHYDROGENASE"/>
    <property type="match status" value="1"/>
</dbReference>
<dbReference type="NCBIfam" id="NF008899">
    <property type="entry name" value="PRK12266.1"/>
    <property type="match status" value="1"/>
</dbReference>
<dbReference type="NCBIfam" id="NF009906">
    <property type="entry name" value="PRK13369.1"/>
    <property type="match status" value="1"/>
</dbReference>
<reference evidence="8" key="1">
    <citation type="journal article" date="2014" name="Int. J. Syst. Evol. Microbiol.">
        <title>Complete genome sequence of Corynebacterium casei LMG S-19264T (=DSM 44701T), isolated from a smear-ripened cheese.</title>
        <authorList>
            <consortium name="US DOE Joint Genome Institute (JGI-PGF)"/>
            <person name="Walter F."/>
            <person name="Albersmeier A."/>
            <person name="Kalinowski J."/>
            <person name="Ruckert C."/>
        </authorList>
    </citation>
    <scope>NUCLEOTIDE SEQUENCE</scope>
    <source>
        <strain evidence="8">CGMCC 1.15095</strain>
    </source>
</reference>
<evidence type="ECO:0000313" key="9">
    <source>
        <dbReference type="Proteomes" id="UP000608154"/>
    </source>
</evidence>
<dbReference type="AlphaFoldDB" id="A0A916X6Z0"/>
<dbReference type="Pfam" id="PF01266">
    <property type="entry name" value="DAO"/>
    <property type="match status" value="1"/>
</dbReference>
<evidence type="ECO:0000259" key="6">
    <source>
        <dbReference type="Pfam" id="PF01266"/>
    </source>
</evidence>
<evidence type="ECO:0000256" key="1">
    <source>
        <dbReference type="ARBA" id="ARBA00001974"/>
    </source>
</evidence>
<keyword evidence="3" id="KW-0285">Flavoprotein</keyword>
<keyword evidence="4" id="KW-0274">FAD</keyword>
<dbReference type="InterPro" id="IPR036188">
    <property type="entry name" value="FAD/NAD-bd_sf"/>
</dbReference>
<comment type="similarity">
    <text evidence="2">Belongs to the FAD-dependent glycerol-3-phosphate dehydrogenase family.</text>
</comment>
<protein>
    <submittedName>
        <fullName evidence="8">Glycerol-3-phosphate dehydrogenase</fullName>
    </submittedName>
</protein>
<comment type="cofactor">
    <cofactor evidence="1">
        <name>FAD</name>
        <dbReference type="ChEBI" id="CHEBI:57692"/>
    </cofactor>
</comment>
<gene>
    <name evidence="8" type="primary">glpD</name>
    <name evidence="8" type="ORF">GCM10011494_34610</name>
</gene>
<dbReference type="EMBL" id="BMHK01000035">
    <property type="protein sequence ID" value="GGC12856.1"/>
    <property type="molecule type" value="Genomic_DNA"/>
</dbReference>
<evidence type="ECO:0000313" key="8">
    <source>
        <dbReference type="EMBL" id="GGC12856.1"/>
    </source>
</evidence>
<dbReference type="InterPro" id="IPR000447">
    <property type="entry name" value="G3P_DH_FAD-dep"/>
</dbReference>
<dbReference type="Gene3D" id="3.30.9.10">
    <property type="entry name" value="D-Amino Acid Oxidase, subunit A, domain 2"/>
    <property type="match status" value="1"/>
</dbReference>